<keyword evidence="2" id="KW-1185">Reference proteome</keyword>
<proteinExistence type="predicted"/>
<organism evidence="1 2">
    <name type="scientific">Clostridium cibarium</name>
    <dbReference type="NCBI Taxonomy" id="2762247"/>
    <lineage>
        <taxon>Bacteria</taxon>
        <taxon>Bacillati</taxon>
        <taxon>Bacillota</taxon>
        <taxon>Clostridia</taxon>
        <taxon>Eubacteriales</taxon>
        <taxon>Clostridiaceae</taxon>
        <taxon>Clostridium</taxon>
    </lineage>
</organism>
<comment type="caution">
    <text evidence="1">The sequence shown here is derived from an EMBL/GenBank/DDBJ whole genome shotgun (WGS) entry which is preliminary data.</text>
</comment>
<dbReference type="Pfam" id="PF09234">
    <property type="entry name" value="DUF1963"/>
    <property type="match status" value="1"/>
</dbReference>
<dbReference type="RefSeq" id="WP_191770426.1">
    <property type="nucleotide sequence ID" value="NZ_JACSRA010000060.1"/>
</dbReference>
<reference evidence="1 2" key="1">
    <citation type="submission" date="2020-08" db="EMBL/GenBank/DDBJ databases">
        <title>A Genomic Blueprint of the Chicken Gut Microbiome.</title>
        <authorList>
            <person name="Gilroy R."/>
            <person name="Ravi A."/>
            <person name="Getino M."/>
            <person name="Pursley I."/>
            <person name="Horton D.L."/>
            <person name="Alikhan N.-F."/>
            <person name="Baker D."/>
            <person name="Gharbi K."/>
            <person name="Hall N."/>
            <person name="Watson M."/>
            <person name="Adriaenssens E.M."/>
            <person name="Foster-Nyarko E."/>
            <person name="Jarju S."/>
            <person name="Secka A."/>
            <person name="Antonio M."/>
            <person name="Oren A."/>
            <person name="Chaudhuri R."/>
            <person name="La Ragione R.M."/>
            <person name="Hildebrand F."/>
            <person name="Pallen M.J."/>
        </authorList>
    </citation>
    <scope>NUCLEOTIDE SEQUENCE [LARGE SCALE GENOMIC DNA]</scope>
    <source>
        <strain evidence="1 2">Sa3CVN1</strain>
    </source>
</reference>
<accession>A0ABR8PZA1</accession>
<gene>
    <name evidence="1" type="ORF">H9661_19300</name>
</gene>
<dbReference type="SUPFAM" id="SSF103032">
    <property type="entry name" value="Hypothetical protein YwqG"/>
    <property type="match status" value="1"/>
</dbReference>
<dbReference type="Proteomes" id="UP000627781">
    <property type="component" value="Unassembled WGS sequence"/>
</dbReference>
<sequence>MFVNKQICFDKNKSKSLPIVVSKSGGYPDLPKGFQWYYFTWEDPFSHEIKNSPLSFLAQMNCEEIFDNYDLWDECNDFLEKDRYKTSGENLSKLLGYSDNIHYYIKEVDLKNKNCDNTWLILQCS</sequence>
<dbReference type="Gene3D" id="2.30.320.10">
    <property type="entry name" value="YwqG-like"/>
    <property type="match status" value="1"/>
</dbReference>
<evidence type="ECO:0000313" key="2">
    <source>
        <dbReference type="Proteomes" id="UP000627781"/>
    </source>
</evidence>
<dbReference type="InterPro" id="IPR035948">
    <property type="entry name" value="YwqG-like_sf"/>
</dbReference>
<dbReference type="EMBL" id="JACSRA010000060">
    <property type="protein sequence ID" value="MBD7913498.1"/>
    <property type="molecule type" value="Genomic_DNA"/>
</dbReference>
<evidence type="ECO:0000313" key="1">
    <source>
        <dbReference type="EMBL" id="MBD7913498.1"/>
    </source>
</evidence>
<name>A0ABR8PZA1_9CLOT</name>
<protein>
    <submittedName>
        <fullName evidence="1">DUF1963 domain-containing protein</fullName>
    </submittedName>
</protein>
<dbReference type="InterPro" id="IPR015315">
    <property type="entry name" value="DUF1963"/>
</dbReference>